<accession>A0A4S2MXE9</accession>
<proteinExistence type="predicted"/>
<dbReference type="InParanoid" id="A0A4S2MXE9"/>
<reference evidence="1 2" key="1">
    <citation type="submission" date="2019-04" db="EMBL/GenBank/DDBJ databases">
        <title>Comparative genomics and transcriptomics to analyze fruiting body development in filamentous ascomycetes.</title>
        <authorList>
            <consortium name="DOE Joint Genome Institute"/>
            <person name="Lutkenhaus R."/>
            <person name="Traeger S."/>
            <person name="Breuer J."/>
            <person name="Kuo A."/>
            <person name="Lipzen A."/>
            <person name="Pangilinan J."/>
            <person name="Dilworth D."/>
            <person name="Sandor L."/>
            <person name="Poggeler S."/>
            <person name="Barry K."/>
            <person name="Grigoriev I.V."/>
            <person name="Nowrousian M."/>
        </authorList>
    </citation>
    <scope>NUCLEOTIDE SEQUENCE [LARGE SCALE GENOMIC DNA]</scope>
    <source>
        <strain evidence="1 2">CBS 389.68</strain>
    </source>
</reference>
<dbReference type="AlphaFoldDB" id="A0A4S2MXE9"/>
<dbReference type="Proteomes" id="UP000298138">
    <property type="component" value="Unassembled WGS sequence"/>
</dbReference>
<gene>
    <name evidence="1" type="ORF">EX30DRAFT_273250</name>
</gene>
<sequence length="238" mass="26465">MTCVASSLSGEKSINACYVGFPTHWSIPVVRGEIPRSKTQITPTATPPSHDGPGEPYNHCGFQFCGGLTGRGERKAKRCDSREWMPKLHSSALIFVRRAVSGAVDDGAPTFGFFFFFMRLKGMRCVLLLSWVDNTSMGRLVSRYKLGWRSNKILLNFIIQLLSSASTSPYTPPSPPNLPFSLSLSLSLSLCPHLFLHHPSLPAIPQHTRHIPRIPTPPTPLIHQLIHLFTRPTHPHQP</sequence>
<evidence type="ECO:0000313" key="1">
    <source>
        <dbReference type="EMBL" id="TGZ81321.1"/>
    </source>
</evidence>
<dbReference type="EMBL" id="ML220120">
    <property type="protein sequence ID" value="TGZ81321.1"/>
    <property type="molecule type" value="Genomic_DNA"/>
</dbReference>
<name>A0A4S2MXE9_9PEZI</name>
<protein>
    <submittedName>
        <fullName evidence="1">Uncharacterized protein</fullName>
    </submittedName>
</protein>
<evidence type="ECO:0000313" key="2">
    <source>
        <dbReference type="Proteomes" id="UP000298138"/>
    </source>
</evidence>
<organism evidence="1 2">
    <name type="scientific">Ascodesmis nigricans</name>
    <dbReference type="NCBI Taxonomy" id="341454"/>
    <lineage>
        <taxon>Eukaryota</taxon>
        <taxon>Fungi</taxon>
        <taxon>Dikarya</taxon>
        <taxon>Ascomycota</taxon>
        <taxon>Pezizomycotina</taxon>
        <taxon>Pezizomycetes</taxon>
        <taxon>Pezizales</taxon>
        <taxon>Ascodesmidaceae</taxon>
        <taxon>Ascodesmis</taxon>
    </lineage>
</organism>
<keyword evidence="2" id="KW-1185">Reference proteome</keyword>